<evidence type="ECO:0000313" key="2">
    <source>
        <dbReference type="EMBL" id="KAG2251697.1"/>
    </source>
</evidence>
<gene>
    <name evidence="2" type="ORF">Bca52824_081833</name>
</gene>
<reference evidence="2 3" key="1">
    <citation type="submission" date="2020-02" db="EMBL/GenBank/DDBJ databases">
        <authorList>
            <person name="Ma Q."/>
            <person name="Huang Y."/>
            <person name="Song X."/>
            <person name="Pei D."/>
        </authorList>
    </citation>
    <scope>NUCLEOTIDE SEQUENCE [LARGE SCALE GENOMIC DNA]</scope>
    <source>
        <strain evidence="2">Sxm20200214</strain>
        <tissue evidence="2">Leaf</tissue>
    </source>
</reference>
<organism evidence="2 3">
    <name type="scientific">Brassica carinata</name>
    <name type="common">Ethiopian mustard</name>
    <name type="synonym">Abyssinian cabbage</name>
    <dbReference type="NCBI Taxonomy" id="52824"/>
    <lineage>
        <taxon>Eukaryota</taxon>
        <taxon>Viridiplantae</taxon>
        <taxon>Streptophyta</taxon>
        <taxon>Embryophyta</taxon>
        <taxon>Tracheophyta</taxon>
        <taxon>Spermatophyta</taxon>
        <taxon>Magnoliopsida</taxon>
        <taxon>eudicotyledons</taxon>
        <taxon>Gunneridae</taxon>
        <taxon>Pentapetalae</taxon>
        <taxon>rosids</taxon>
        <taxon>malvids</taxon>
        <taxon>Brassicales</taxon>
        <taxon>Brassicaceae</taxon>
        <taxon>Brassiceae</taxon>
        <taxon>Brassica</taxon>
    </lineage>
</organism>
<sequence length="84" mass="9009">MTKSAGRLYFTLQSATSSTPITEGGPIGGYRFPSATDKTFLATIALGFSTSAVKSREESEESMDSNGATVSFVGPEYDPQVRYR</sequence>
<name>A0A8X7PJB3_BRACI</name>
<keyword evidence="3" id="KW-1185">Reference proteome</keyword>
<dbReference type="AlphaFoldDB" id="A0A8X7PJB3"/>
<accession>A0A8X7PJB3</accession>
<feature type="region of interest" description="Disordered" evidence="1">
    <location>
        <begin position="54"/>
        <end position="84"/>
    </location>
</feature>
<dbReference type="EMBL" id="JAAMPC010000016">
    <property type="protein sequence ID" value="KAG2251697.1"/>
    <property type="molecule type" value="Genomic_DNA"/>
</dbReference>
<dbReference type="Proteomes" id="UP000886595">
    <property type="component" value="Unassembled WGS sequence"/>
</dbReference>
<evidence type="ECO:0000313" key="3">
    <source>
        <dbReference type="Proteomes" id="UP000886595"/>
    </source>
</evidence>
<proteinExistence type="predicted"/>
<protein>
    <submittedName>
        <fullName evidence="2">Uncharacterized protein</fullName>
    </submittedName>
</protein>
<evidence type="ECO:0000256" key="1">
    <source>
        <dbReference type="SAM" id="MobiDB-lite"/>
    </source>
</evidence>
<comment type="caution">
    <text evidence="2">The sequence shown here is derived from an EMBL/GenBank/DDBJ whole genome shotgun (WGS) entry which is preliminary data.</text>
</comment>